<sequence length="171" mass="19014">MISTKEKNKTPKDSMDALPCFYFVEIMVGEGTRYCLQSGCGAAVGAPVGEGSIHAGGCQLNSFRRDSCGSATCSAWCYARWTESFQLATGYHAPFFRGPCKPQHTMLARRVANPYISKTIFRQRPHPRHPRPQRLYFNYVISTPQAAEEAHPGVPFAIRQASPAATRSRRK</sequence>
<protein>
    <submittedName>
        <fullName evidence="2">Phospholipid phosphatase-related protein type 3</fullName>
    </submittedName>
</protein>
<gene>
    <name evidence="2" type="ORF">Cadr_000025044</name>
</gene>
<dbReference type="AlphaFoldDB" id="A0A5N4CL89"/>
<evidence type="ECO:0000313" key="2">
    <source>
        <dbReference type="EMBL" id="KAB1259683.1"/>
    </source>
</evidence>
<name>A0A5N4CL89_CAMDR</name>
<dbReference type="Proteomes" id="UP000299084">
    <property type="component" value="Unassembled WGS sequence"/>
</dbReference>
<keyword evidence="3" id="KW-1185">Reference proteome</keyword>
<evidence type="ECO:0000256" key="1">
    <source>
        <dbReference type="SAM" id="MobiDB-lite"/>
    </source>
</evidence>
<evidence type="ECO:0000313" key="3">
    <source>
        <dbReference type="Proteomes" id="UP000299084"/>
    </source>
</evidence>
<comment type="caution">
    <text evidence="2">The sequence shown here is derived from an EMBL/GenBank/DDBJ whole genome shotgun (WGS) entry which is preliminary data.</text>
</comment>
<feature type="region of interest" description="Disordered" evidence="1">
    <location>
        <begin position="151"/>
        <end position="171"/>
    </location>
</feature>
<organism evidence="2 3">
    <name type="scientific">Camelus dromedarius</name>
    <name type="common">Dromedary</name>
    <name type="synonym">Arabian camel</name>
    <dbReference type="NCBI Taxonomy" id="9838"/>
    <lineage>
        <taxon>Eukaryota</taxon>
        <taxon>Metazoa</taxon>
        <taxon>Chordata</taxon>
        <taxon>Craniata</taxon>
        <taxon>Vertebrata</taxon>
        <taxon>Euteleostomi</taxon>
        <taxon>Mammalia</taxon>
        <taxon>Eutheria</taxon>
        <taxon>Laurasiatheria</taxon>
        <taxon>Artiodactyla</taxon>
        <taxon>Tylopoda</taxon>
        <taxon>Camelidae</taxon>
        <taxon>Camelus</taxon>
    </lineage>
</organism>
<accession>A0A5N4CL89</accession>
<reference evidence="2 3" key="1">
    <citation type="journal article" date="2019" name="Mol. Ecol. Resour.">
        <title>Improving Illumina assemblies with Hi-C and long reads: an example with the North African dromedary.</title>
        <authorList>
            <person name="Elbers J.P."/>
            <person name="Rogers M.F."/>
            <person name="Perelman P.L."/>
            <person name="Proskuryakova A.A."/>
            <person name="Serdyukova N.A."/>
            <person name="Johnson W.E."/>
            <person name="Horin P."/>
            <person name="Corander J."/>
            <person name="Murphy D."/>
            <person name="Burger P.A."/>
        </authorList>
    </citation>
    <scope>NUCLEOTIDE SEQUENCE [LARGE SCALE GENOMIC DNA]</scope>
    <source>
        <strain evidence="2">Drom800</strain>
        <tissue evidence="2">Blood</tissue>
    </source>
</reference>
<dbReference type="EMBL" id="JWIN03000022">
    <property type="protein sequence ID" value="KAB1259683.1"/>
    <property type="molecule type" value="Genomic_DNA"/>
</dbReference>
<proteinExistence type="predicted"/>